<name>A0A5B7ERX7_PORTR</name>
<dbReference type="Proteomes" id="UP000324222">
    <property type="component" value="Unassembled WGS sequence"/>
</dbReference>
<evidence type="ECO:0000313" key="3">
    <source>
        <dbReference type="Proteomes" id="UP000324222"/>
    </source>
</evidence>
<feature type="compositionally biased region" description="Basic and acidic residues" evidence="1">
    <location>
        <begin position="22"/>
        <end position="31"/>
    </location>
</feature>
<organism evidence="2 3">
    <name type="scientific">Portunus trituberculatus</name>
    <name type="common">Swimming crab</name>
    <name type="synonym">Neptunus trituberculatus</name>
    <dbReference type="NCBI Taxonomy" id="210409"/>
    <lineage>
        <taxon>Eukaryota</taxon>
        <taxon>Metazoa</taxon>
        <taxon>Ecdysozoa</taxon>
        <taxon>Arthropoda</taxon>
        <taxon>Crustacea</taxon>
        <taxon>Multicrustacea</taxon>
        <taxon>Malacostraca</taxon>
        <taxon>Eumalacostraca</taxon>
        <taxon>Eucarida</taxon>
        <taxon>Decapoda</taxon>
        <taxon>Pleocyemata</taxon>
        <taxon>Brachyura</taxon>
        <taxon>Eubrachyura</taxon>
        <taxon>Portunoidea</taxon>
        <taxon>Portunidae</taxon>
        <taxon>Portuninae</taxon>
        <taxon>Portunus</taxon>
    </lineage>
</organism>
<keyword evidence="3" id="KW-1185">Reference proteome</keyword>
<sequence>MDTEKKSTTTSTSTTYFLHNSSTKDLRRGDSGGDQTLQGGGAGHMKYCPEAVHGHLGDGGALEKLKLD</sequence>
<dbReference type="EMBL" id="VSRR010003411">
    <property type="protein sequence ID" value="MPC36028.1"/>
    <property type="molecule type" value="Genomic_DNA"/>
</dbReference>
<accession>A0A5B7ERX7</accession>
<feature type="region of interest" description="Disordered" evidence="1">
    <location>
        <begin position="1"/>
        <end position="44"/>
    </location>
</feature>
<evidence type="ECO:0000256" key="1">
    <source>
        <dbReference type="SAM" id="MobiDB-lite"/>
    </source>
</evidence>
<evidence type="ECO:0000313" key="2">
    <source>
        <dbReference type="EMBL" id="MPC36028.1"/>
    </source>
</evidence>
<gene>
    <name evidence="2" type="ORF">E2C01_029472</name>
</gene>
<proteinExistence type="predicted"/>
<protein>
    <submittedName>
        <fullName evidence="2">Uncharacterized protein</fullName>
    </submittedName>
</protein>
<dbReference type="AlphaFoldDB" id="A0A5B7ERX7"/>
<comment type="caution">
    <text evidence="2">The sequence shown here is derived from an EMBL/GenBank/DDBJ whole genome shotgun (WGS) entry which is preliminary data.</text>
</comment>
<reference evidence="2" key="1">
    <citation type="submission" date="2019-05" db="EMBL/GenBank/DDBJ databases">
        <title>Another draft genome of Portunus trituberculatus and its Hox gene families provides insights of decapod evolution.</title>
        <authorList>
            <person name="Jeong J.-H."/>
            <person name="Song I."/>
            <person name="Kim S."/>
            <person name="Choi T."/>
            <person name="Kim D."/>
            <person name="Ryu S."/>
            <person name="Kim W."/>
        </authorList>
    </citation>
    <scope>NUCLEOTIDE SEQUENCE [LARGE SCALE GENOMIC DNA]</scope>
    <source>
        <tissue evidence="2">Muscle</tissue>
    </source>
</reference>